<proteinExistence type="predicted"/>
<sequence length="172" mass="17785">MLPNVPVALGKPAASTAIRFAFAPWIVRPRKSGTLNVVLPSPAPKAVPISAKSPAYVVREYRPPLHNKCPVLLVANEATRSPTSPKRDFIHAFIAASPAERNAGPLVIVAPSTRSALVATLPMPRAVVVAGVDAAAAAAVAAANAVSIARPSTSYHLPLRSCSLSQCVAEST</sequence>
<dbReference type="AlphaFoldDB" id="A0A645GFW1"/>
<protein>
    <submittedName>
        <fullName evidence="1">Uncharacterized protein</fullName>
    </submittedName>
</protein>
<evidence type="ECO:0000313" key="1">
    <source>
        <dbReference type="EMBL" id="MPN22844.1"/>
    </source>
</evidence>
<comment type="caution">
    <text evidence="1">The sequence shown here is derived from an EMBL/GenBank/DDBJ whole genome shotgun (WGS) entry which is preliminary data.</text>
</comment>
<dbReference type="EMBL" id="VSSQ01071177">
    <property type="protein sequence ID" value="MPN22844.1"/>
    <property type="molecule type" value="Genomic_DNA"/>
</dbReference>
<gene>
    <name evidence="1" type="ORF">SDC9_170229</name>
</gene>
<name>A0A645GFW1_9ZZZZ</name>
<reference evidence="1" key="1">
    <citation type="submission" date="2019-08" db="EMBL/GenBank/DDBJ databases">
        <authorList>
            <person name="Kucharzyk K."/>
            <person name="Murdoch R.W."/>
            <person name="Higgins S."/>
            <person name="Loffler F."/>
        </authorList>
    </citation>
    <scope>NUCLEOTIDE SEQUENCE</scope>
</reference>
<accession>A0A645GFW1</accession>
<organism evidence="1">
    <name type="scientific">bioreactor metagenome</name>
    <dbReference type="NCBI Taxonomy" id="1076179"/>
    <lineage>
        <taxon>unclassified sequences</taxon>
        <taxon>metagenomes</taxon>
        <taxon>ecological metagenomes</taxon>
    </lineage>
</organism>